<evidence type="ECO:0000256" key="5">
    <source>
        <dbReference type="HAMAP-Rule" id="MF_00250"/>
    </source>
</evidence>
<dbReference type="GO" id="GO:0005737">
    <property type="term" value="C:cytoplasm"/>
    <property type="evidence" value="ECO:0007669"/>
    <property type="project" value="UniProtKB-SubCell"/>
</dbReference>
<reference evidence="6 7" key="1">
    <citation type="submission" date="2016-08" db="EMBL/GenBank/DDBJ databases">
        <title>New Insights into Marine Group III Euryarchaeota, from dark to light.</title>
        <authorList>
            <person name="Haro-Moreno J.M."/>
            <person name="Rodriguez-Valera F."/>
            <person name="Lopez-Garcia P."/>
            <person name="Moreira D."/>
            <person name="Martin-Cuadrado A.B."/>
        </authorList>
    </citation>
    <scope>NUCLEOTIDE SEQUENCE [LARGE SCALE GENOMIC DNA]</scope>
    <source>
        <strain evidence="6">CG-Bathy1</strain>
    </source>
</reference>
<evidence type="ECO:0000256" key="1">
    <source>
        <dbReference type="ARBA" id="ARBA00022478"/>
    </source>
</evidence>
<comment type="similarity">
    <text evidence="5">Belongs to the archaeal Rpo10/eukaryotic RPB10 RNA polymerase subunit family.</text>
</comment>
<dbReference type="Gene3D" id="1.10.10.60">
    <property type="entry name" value="Homeodomain-like"/>
    <property type="match status" value="1"/>
</dbReference>
<feature type="binding site" evidence="5">
    <location>
        <position position="7"/>
    </location>
    <ligand>
        <name>Zn(2+)</name>
        <dbReference type="ChEBI" id="CHEBI:29105"/>
    </ligand>
</feature>
<dbReference type="PANTHER" id="PTHR23431">
    <property type="entry name" value="DNA-DIRECTED RNA POLYMERASES I, II, AND III SUBUNIT RPABC5 FAMILY MEMBER"/>
    <property type="match status" value="1"/>
</dbReference>
<organism evidence="6 7">
    <name type="scientific">Marine Group III euryarchaeote CG-Bathy1</name>
    <dbReference type="NCBI Taxonomy" id="1889001"/>
    <lineage>
        <taxon>Archaea</taxon>
        <taxon>Methanobacteriati</taxon>
        <taxon>Thermoplasmatota</taxon>
        <taxon>Thermoplasmata</taxon>
        <taxon>Candidatus Thermoprofundales</taxon>
    </lineage>
</organism>
<feature type="binding site" evidence="5">
    <location>
        <position position="10"/>
    </location>
    <ligand>
        <name>Zn(2+)</name>
        <dbReference type="ChEBI" id="CHEBI:29105"/>
    </ligand>
</feature>
<evidence type="ECO:0000313" key="7">
    <source>
        <dbReference type="Proteomes" id="UP000183815"/>
    </source>
</evidence>
<proteinExistence type="inferred from homology"/>
<keyword evidence="5" id="KW-0808">Transferase</keyword>
<name>A0A1J5TT43_9ARCH</name>
<keyword evidence="1 5" id="KW-0240">DNA-directed RNA polymerase</keyword>
<dbReference type="GO" id="GO:0003677">
    <property type="term" value="F:DNA binding"/>
    <property type="evidence" value="ECO:0007669"/>
    <property type="project" value="InterPro"/>
</dbReference>
<dbReference type="GO" id="GO:0006351">
    <property type="term" value="P:DNA-templated transcription"/>
    <property type="evidence" value="ECO:0007669"/>
    <property type="project" value="UniProtKB-UniRule"/>
</dbReference>
<dbReference type="InterPro" id="IPR000268">
    <property type="entry name" value="RPABC5/Rpb10"/>
</dbReference>
<dbReference type="Proteomes" id="UP000183815">
    <property type="component" value="Unassembled WGS sequence"/>
</dbReference>
<dbReference type="Pfam" id="PF01194">
    <property type="entry name" value="RNA_pol_N"/>
    <property type="match status" value="1"/>
</dbReference>
<evidence type="ECO:0000256" key="4">
    <source>
        <dbReference type="ARBA" id="ARBA00023163"/>
    </source>
</evidence>
<sequence length="63" mass="7334">MLIPIRCFSCNKVIAGSYEEYVSRRDSGEDPAEVMDDLGIERYCCRRVFLAHKDVIDELMPYD</sequence>
<dbReference type="EC" id="2.7.7.6" evidence="5"/>
<keyword evidence="3 5" id="KW-0862">Zinc</keyword>
<comment type="subunit">
    <text evidence="5">Part of the RNA polymerase complex.</text>
</comment>
<evidence type="ECO:0000256" key="2">
    <source>
        <dbReference type="ARBA" id="ARBA00022723"/>
    </source>
</evidence>
<dbReference type="EMBL" id="MIYU01000017">
    <property type="protein sequence ID" value="OIR15198.1"/>
    <property type="molecule type" value="Genomic_DNA"/>
</dbReference>
<comment type="function">
    <text evidence="5">DNA-dependent RNA polymerase (RNAP) catalyzes the transcription of DNA into RNA using the four ribonucleoside triphosphates as substrates.</text>
</comment>
<comment type="subcellular location">
    <subcellularLocation>
        <location evidence="5">Cytoplasm</location>
    </subcellularLocation>
</comment>
<evidence type="ECO:0000256" key="3">
    <source>
        <dbReference type="ARBA" id="ARBA00022833"/>
    </source>
</evidence>
<feature type="binding site" evidence="5">
    <location>
        <position position="45"/>
    </location>
    <ligand>
        <name>Zn(2+)</name>
        <dbReference type="ChEBI" id="CHEBI:29105"/>
    </ligand>
</feature>
<comment type="cofactor">
    <cofactor evidence="5">
        <name>Zn(2+)</name>
        <dbReference type="ChEBI" id="CHEBI:29105"/>
    </cofactor>
    <text evidence="5">Binds 1 zinc ion.</text>
</comment>
<dbReference type="PIRSF" id="PIRSF005653">
    <property type="entry name" value="RNA_pol_N/8_sub"/>
    <property type="match status" value="1"/>
</dbReference>
<dbReference type="GO" id="GO:0000428">
    <property type="term" value="C:DNA-directed RNA polymerase complex"/>
    <property type="evidence" value="ECO:0007669"/>
    <property type="project" value="UniProtKB-KW"/>
</dbReference>
<dbReference type="AlphaFoldDB" id="A0A1J5TT43"/>
<keyword evidence="4 5" id="KW-0804">Transcription</keyword>
<dbReference type="NCBIfam" id="NF003089">
    <property type="entry name" value="PRK04016.1"/>
    <property type="match status" value="1"/>
</dbReference>
<dbReference type="PANTHER" id="PTHR23431:SF3">
    <property type="entry name" value="DNA-DIRECTED RNA POLYMERASES I, II, AND III SUBUNIT RPABC5"/>
    <property type="match status" value="1"/>
</dbReference>
<dbReference type="HAMAP" id="MF_00250">
    <property type="entry name" value="RNApol_arch_Rpo10"/>
    <property type="match status" value="1"/>
</dbReference>
<accession>A0A1J5TT43</accession>
<protein>
    <recommendedName>
        <fullName evidence="5">DNA-directed RNA polymerase subunit Rpo10</fullName>
        <ecNumber evidence="5">2.7.7.6</ecNumber>
    </recommendedName>
    <alternativeName>
        <fullName evidence="5">DNA-directed RNA polymerase subunit N</fullName>
    </alternativeName>
</protein>
<dbReference type="SUPFAM" id="SSF46924">
    <property type="entry name" value="RNA polymerase subunit RPB10"/>
    <property type="match status" value="1"/>
</dbReference>
<gene>
    <name evidence="5" type="primary">rpo10</name>
    <name evidence="5" type="synonym">rpoN</name>
    <name evidence="6" type="ORF">BEU04_02440</name>
</gene>
<comment type="caution">
    <text evidence="6">The sequence shown here is derived from an EMBL/GenBank/DDBJ whole genome shotgun (WGS) entry which is preliminary data.</text>
</comment>
<comment type="catalytic activity">
    <reaction evidence="5">
        <text>RNA(n) + a ribonucleoside 5'-triphosphate = RNA(n+1) + diphosphate</text>
        <dbReference type="Rhea" id="RHEA:21248"/>
        <dbReference type="Rhea" id="RHEA-COMP:14527"/>
        <dbReference type="Rhea" id="RHEA-COMP:17342"/>
        <dbReference type="ChEBI" id="CHEBI:33019"/>
        <dbReference type="ChEBI" id="CHEBI:61557"/>
        <dbReference type="ChEBI" id="CHEBI:140395"/>
        <dbReference type="EC" id="2.7.7.6"/>
    </reaction>
</comment>
<dbReference type="GO" id="GO:0008270">
    <property type="term" value="F:zinc ion binding"/>
    <property type="evidence" value="ECO:0007669"/>
    <property type="project" value="UniProtKB-UniRule"/>
</dbReference>
<keyword evidence="5" id="KW-0548">Nucleotidyltransferase</keyword>
<keyword evidence="5" id="KW-0963">Cytoplasm</keyword>
<dbReference type="InterPro" id="IPR023580">
    <property type="entry name" value="RNA_pol_su_RPB10"/>
</dbReference>
<evidence type="ECO:0000313" key="6">
    <source>
        <dbReference type="EMBL" id="OIR15198.1"/>
    </source>
</evidence>
<dbReference type="GO" id="GO:0003899">
    <property type="term" value="F:DNA-directed RNA polymerase activity"/>
    <property type="evidence" value="ECO:0007669"/>
    <property type="project" value="UniProtKB-UniRule"/>
</dbReference>
<feature type="binding site" evidence="5">
    <location>
        <position position="44"/>
    </location>
    <ligand>
        <name>Zn(2+)</name>
        <dbReference type="ChEBI" id="CHEBI:29105"/>
    </ligand>
</feature>
<keyword evidence="2 5" id="KW-0479">Metal-binding</keyword>